<sequence>MKFFSVFSAIFVLALASLVAAAVEERAVVTVTTIDTVISCAPEITQCHHTTLTSVHTPPVVTSAPIYTNSSTFSTMFPNATNSTTAPIATFTGAASSVSGSVLAVALGIVGVFALAF</sequence>
<proteinExistence type="predicted"/>
<keyword evidence="1" id="KW-0732">Signal</keyword>
<evidence type="ECO:0000313" key="3">
    <source>
        <dbReference type="Proteomes" id="UP000094385"/>
    </source>
</evidence>
<dbReference type="AlphaFoldDB" id="A0A1E3Q691"/>
<accession>A0A1E3Q691</accession>
<protein>
    <submittedName>
        <fullName evidence="2">Uncharacterized protein</fullName>
    </submittedName>
</protein>
<keyword evidence="3" id="KW-1185">Reference proteome</keyword>
<reference evidence="2 3" key="1">
    <citation type="journal article" date="2016" name="Proc. Natl. Acad. Sci. U.S.A.">
        <title>Comparative genomics of biotechnologically important yeasts.</title>
        <authorList>
            <person name="Riley R."/>
            <person name="Haridas S."/>
            <person name="Wolfe K.H."/>
            <person name="Lopes M.R."/>
            <person name="Hittinger C.T."/>
            <person name="Goeker M."/>
            <person name="Salamov A.A."/>
            <person name="Wisecaver J.H."/>
            <person name="Long T.M."/>
            <person name="Calvey C.H."/>
            <person name="Aerts A.L."/>
            <person name="Barry K.W."/>
            <person name="Choi C."/>
            <person name="Clum A."/>
            <person name="Coughlan A.Y."/>
            <person name="Deshpande S."/>
            <person name="Douglass A.P."/>
            <person name="Hanson S.J."/>
            <person name="Klenk H.-P."/>
            <person name="LaButti K.M."/>
            <person name="Lapidus A."/>
            <person name="Lindquist E.A."/>
            <person name="Lipzen A.M."/>
            <person name="Meier-Kolthoff J.P."/>
            <person name="Ohm R.A."/>
            <person name="Otillar R.P."/>
            <person name="Pangilinan J.L."/>
            <person name="Peng Y."/>
            <person name="Rokas A."/>
            <person name="Rosa C.A."/>
            <person name="Scheuner C."/>
            <person name="Sibirny A.A."/>
            <person name="Slot J.C."/>
            <person name="Stielow J.B."/>
            <person name="Sun H."/>
            <person name="Kurtzman C.P."/>
            <person name="Blackwell M."/>
            <person name="Grigoriev I.V."/>
            <person name="Jeffries T.W."/>
        </authorList>
    </citation>
    <scope>NUCLEOTIDE SEQUENCE [LARGE SCALE GENOMIC DNA]</scope>
    <source>
        <strain evidence="2 3">NRRL Y-11557</strain>
    </source>
</reference>
<dbReference type="EMBL" id="KV454294">
    <property type="protein sequence ID" value="ODQ73225.1"/>
    <property type="molecule type" value="Genomic_DNA"/>
</dbReference>
<feature type="chain" id="PRO_5009134105" evidence="1">
    <location>
        <begin position="22"/>
        <end position="117"/>
    </location>
</feature>
<feature type="signal peptide" evidence="1">
    <location>
        <begin position="1"/>
        <end position="21"/>
    </location>
</feature>
<name>A0A1E3Q691_LIPST</name>
<evidence type="ECO:0000313" key="2">
    <source>
        <dbReference type="EMBL" id="ODQ73225.1"/>
    </source>
</evidence>
<organism evidence="2 3">
    <name type="scientific">Lipomyces starkeyi NRRL Y-11557</name>
    <dbReference type="NCBI Taxonomy" id="675824"/>
    <lineage>
        <taxon>Eukaryota</taxon>
        <taxon>Fungi</taxon>
        <taxon>Dikarya</taxon>
        <taxon>Ascomycota</taxon>
        <taxon>Saccharomycotina</taxon>
        <taxon>Lipomycetes</taxon>
        <taxon>Lipomycetales</taxon>
        <taxon>Lipomycetaceae</taxon>
        <taxon>Lipomyces</taxon>
    </lineage>
</organism>
<gene>
    <name evidence="2" type="ORF">LIPSTDRAFT_27751</name>
</gene>
<evidence type="ECO:0000256" key="1">
    <source>
        <dbReference type="SAM" id="SignalP"/>
    </source>
</evidence>
<dbReference type="Proteomes" id="UP000094385">
    <property type="component" value="Unassembled WGS sequence"/>
</dbReference>